<reference evidence="1 2" key="1">
    <citation type="submission" date="2020-08" db="EMBL/GenBank/DDBJ databases">
        <title>Genomic Encyclopedia of Archaeal and Bacterial Type Strains, Phase II (KMG-II): from individual species to whole genera.</title>
        <authorList>
            <person name="Goeker M."/>
        </authorList>
    </citation>
    <scope>NUCLEOTIDE SEQUENCE [LARGE SCALE GENOMIC DNA]</scope>
    <source>
        <strain evidence="1 2">DSM 43850</strain>
    </source>
</reference>
<dbReference type="Proteomes" id="UP000517916">
    <property type="component" value="Unassembled WGS sequence"/>
</dbReference>
<comment type="caution">
    <text evidence="1">The sequence shown here is derived from an EMBL/GenBank/DDBJ whole genome shotgun (WGS) entry which is preliminary data.</text>
</comment>
<gene>
    <name evidence="1" type="ORF">BC739_001862</name>
</gene>
<dbReference type="RefSeq" id="WP_182836878.1">
    <property type="nucleotide sequence ID" value="NZ_BAAABQ010000001.1"/>
</dbReference>
<dbReference type="Gene3D" id="3.10.180.10">
    <property type="entry name" value="2,3-Dihydroxybiphenyl 1,2-Dioxygenase, domain 1"/>
    <property type="match status" value="1"/>
</dbReference>
<evidence type="ECO:0000313" key="1">
    <source>
        <dbReference type="EMBL" id="MBA8924665.1"/>
    </source>
</evidence>
<organism evidence="1 2">
    <name type="scientific">Kutzneria viridogrisea</name>
    <dbReference type="NCBI Taxonomy" id="47990"/>
    <lineage>
        <taxon>Bacteria</taxon>
        <taxon>Bacillati</taxon>
        <taxon>Actinomycetota</taxon>
        <taxon>Actinomycetes</taxon>
        <taxon>Pseudonocardiales</taxon>
        <taxon>Pseudonocardiaceae</taxon>
        <taxon>Kutzneria</taxon>
    </lineage>
</organism>
<evidence type="ECO:0000313" key="2">
    <source>
        <dbReference type="Proteomes" id="UP000517916"/>
    </source>
</evidence>
<dbReference type="EMBL" id="JACJID010000001">
    <property type="protein sequence ID" value="MBA8924665.1"/>
    <property type="molecule type" value="Genomic_DNA"/>
</dbReference>
<dbReference type="GO" id="GO:0016829">
    <property type="term" value="F:lyase activity"/>
    <property type="evidence" value="ECO:0007669"/>
    <property type="project" value="UniProtKB-KW"/>
</dbReference>
<keyword evidence="1" id="KW-0456">Lyase</keyword>
<dbReference type="InterPro" id="IPR029068">
    <property type="entry name" value="Glyas_Bleomycin-R_OHBP_Dase"/>
</dbReference>
<protein>
    <submittedName>
        <fullName evidence="1">Enzyme related to lactoylglutathione lyase</fullName>
    </submittedName>
</protein>
<sequence length="142" mass="15285">MTNHDSWWRERPDSSYLTAPHCYTTVPVAPEEFAATIAFYERVQGVRQSANLPLETGLTVATVGGFCLLTGPPEVLAEVSAVRVVVLHPDLDPVPGRLLAAGADLLRGPDPAPVGRALFARHPDGSVVEHVEHRASARDRSS</sequence>
<dbReference type="SUPFAM" id="SSF54593">
    <property type="entry name" value="Glyoxalase/Bleomycin resistance protein/Dihydroxybiphenyl dioxygenase"/>
    <property type="match status" value="1"/>
</dbReference>
<proteinExistence type="predicted"/>
<name>A0ABR6BCR2_9PSEU</name>
<keyword evidence="2" id="KW-1185">Reference proteome</keyword>
<accession>A0ABR6BCR2</accession>